<sequence>MRELNQMASKSEPRRWRKPHFYWWTLANVIAACLAVLSWVLCLHVFGHPEIPKNYEILKKLGRQSPGVGFDLQEAPPGEAADPRALYRRYADLDEASTARLNRALMRNYLTSLGELGLIQYVEGDFKVTHVRRLDEGDLFSDGFAVRARAMVRPDEFTEAAPWPVTLDYLFPTRNSVAADWFQPGDTLHVAKVPNCAMLLHVDRDTSGDSPLVQLTVVPIATGEYQVGTNHRFTIIAPEELNPGCRFPVFPTEAAPEEP</sequence>
<keyword evidence="1" id="KW-0472">Membrane</keyword>
<evidence type="ECO:0000313" key="2">
    <source>
        <dbReference type="EMBL" id="BCX49089.1"/>
    </source>
</evidence>
<keyword evidence="1" id="KW-1133">Transmembrane helix</keyword>
<dbReference type="PROSITE" id="PS51257">
    <property type="entry name" value="PROKAR_LIPOPROTEIN"/>
    <property type="match status" value="1"/>
</dbReference>
<feature type="transmembrane region" description="Helical" evidence="1">
    <location>
        <begin position="21"/>
        <end position="46"/>
    </location>
</feature>
<evidence type="ECO:0000256" key="1">
    <source>
        <dbReference type="SAM" id="Phobius"/>
    </source>
</evidence>
<proteinExistence type="predicted"/>
<organism evidence="2 3">
    <name type="scientific">Haloferula helveola</name>
    <dbReference type="NCBI Taxonomy" id="490095"/>
    <lineage>
        <taxon>Bacteria</taxon>
        <taxon>Pseudomonadati</taxon>
        <taxon>Verrucomicrobiota</taxon>
        <taxon>Verrucomicrobiia</taxon>
        <taxon>Verrucomicrobiales</taxon>
        <taxon>Verrucomicrobiaceae</taxon>
        <taxon>Haloferula</taxon>
    </lineage>
</organism>
<dbReference type="EMBL" id="AP024702">
    <property type="protein sequence ID" value="BCX49089.1"/>
    <property type="molecule type" value="Genomic_DNA"/>
</dbReference>
<accession>A0ABN6H8Z7</accession>
<gene>
    <name evidence="2" type="ORF">HAHE_29970</name>
</gene>
<reference evidence="2 3" key="1">
    <citation type="submission" date="2021-06" db="EMBL/GenBank/DDBJ databases">
        <title>Complete genome of Haloferula helveola possessing various polysaccharide degrading enzymes.</title>
        <authorList>
            <person name="Takami H."/>
            <person name="Huang C."/>
            <person name="Hamasaki K."/>
        </authorList>
    </citation>
    <scope>NUCLEOTIDE SEQUENCE [LARGE SCALE GENOMIC DNA]</scope>
    <source>
        <strain evidence="2 3">CN-1</strain>
    </source>
</reference>
<evidence type="ECO:0000313" key="3">
    <source>
        <dbReference type="Proteomes" id="UP001374893"/>
    </source>
</evidence>
<protein>
    <submittedName>
        <fullName evidence="2">Uncharacterized protein</fullName>
    </submittedName>
</protein>
<keyword evidence="3" id="KW-1185">Reference proteome</keyword>
<name>A0ABN6H8Z7_9BACT</name>
<dbReference type="Proteomes" id="UP001374893">
    <property type="component" value="Chromosome"/>
</dbReference>
<keyword evidence="1" id="KW-0812">Transmembrane</keyword>